<evidence type="ECO:0000313" key="4">
    <source>
        <dbReference type="Proteomes" id="UP000569914"/>
    </source>
</evidence>
<feature type="compositionally biased region" description="Basic and acidic residues" evidence="1">
    <location>
        <begin position="1"/>
        <end position="12"/>
    </location>
</feature>
<feature type="region of interest" description="Disordered" evidence="1">
    <location>
        <begin position="284"/>
        <end position="312"/>
    </location>
</feature>
<dbReference type="Proteomes" id="UP000569914">
    <property type="component" value="Unassembled WGS sequence"/>
</dbReference>
<keyword evidence="2" id="KW-1133">Transmembrane helix</keyword>
<proteinExistence type="predicted"/>
<accession>A0A7Y9LFL3</accession>
<evidence type="ECO:0000256" key="1">
    <source>
        <dbReference type="SAM" id="MobiDB-lite"/>
    </source>
</evidence>
<keyword evidence="4" id="KW-1185">Reference proteome</keyword>
<feature type="region of interest" description="Disordered" evidence="1">
    <location>
        <begin position="1"/>
        <end position="38"/>
    </location>
</feature>
<feature type="compositionally biased region" description="Basic and acidic residues" evidence="1">
    <location>
        <begin position="19"/>
        <end position="36"/>
    </location>
</feature>
<dbReference type="EMBL" id="JACCBU010000001">
    <property type="protein sequence ID" value="NYE75105.1"/>
    <property type="molecule type" value="Genomic_DNA"/>
</dbReference>
<organism evidence="3 4">
    <name type="scientific">Microlunatus parietis</name>
    <dbReference type="NCBI Taxonomy" id="682979"/>
    <lineage>
        <taxon>Bacteria</taxon>
        <taxon>Bacillati</taxon>
        <taxon>Actinomycetota</taxon>
        <taxon>Actinomycetes</taxon>
        <taxon>Propionibacteriales</taxon>
        <taxon>Propionibacteriaceae</taxon>
        <taxon>Microlunatus</taxon>
    </lineage>
</organism>
<protein>
    <submittedName>
        <fullName evidence="3">Uncharacterized protein</fullName>
    </submittedName>
</protein>
<sequence>MTGRDPLDDLRDLAQVGERAARPSPPEEIRARGEQRGRRRRIAAAAGTLAVAILAGVVGGGILNQANLVPLDPSGGGTTPPPVTAAPPVPFSDRLLPTETDLEWQRPGDWKIGETRNQTRSGEQGYGVVSECLQDQLEAFDAEHLRHRTYLMGEDTASATALEFRDAAAARRAYAKLVEWGDACEQTLTEAGHERVKVYDWVKVPIGQGEAQYRVLQADQLEDASGSQTMSSEYGVILTGARVELVVMTLRAGGEDHNWAQNQDQAESTGLPLDPMIRSLPKAASRLAGEPVRDTPAPTPTRSLSDDNLLRAGDLPQHEGLEAQEYKRSARPSTRPSACLQSLENLGAVDLQTRSFNYKITDPEASADSSDPLYGQPTMYASALQFQNEEQAKQAYDTVSGWIENCADALDSDGFRAPGGGPVRGFDQWYPVRGKVPSARFTEFVYQRPDWGDGEGAFWESVGLVRVGDRLAITVTVGFGMDSNWDADPEENIAGPHPQADILPAAAKRLAN</sequence>
<comment type="caution">
    <text evidence="3">The sequence shown here is derived from an EMBL/GenBank/DDBJ whole genome shotgun (WGS) entry which is preliminary data.</text>
</comment>
<evidence type="ECO:0000256" key="2">
    <source>
        <dbReference type="SAM" id="Phobius"/>
    </source>
</evidence>
<name>A0A7Y9LFL3_9ACTN</name>
<dbReference type="AlphaFoldDB" id="A0A7Y9LFL3"/>
<keyword evidence="2" id="KW-0812">Transmembrane</keyword>
<gene>
    <name evidence="3" type="ORF">BKA15_006434</name>
</gene>
<reference evidence="3 4" key="1">
    <citation type="submission" date="2020-07" db="EMBL/GenBank/DDBJ databases">
        <title>Sequencing the genomes of 1000 actinobacteria strains.</title>
        <authorList>
            <person name="Klenk H.-P."/>
        </authorList>
    </citation>
    <scope>NUCLEOTIDE SEQUENCE [LARGE SCALE GENOMIC DNA]</scope>
    <source>
        <strain evidence="3 4">DSM 22083</strain>
    </source>
</reference>
<dbReference type="RefSeq" id="WP_179757666.1">
    <property type="nucleotide sequence ID" value="NZ_JACCBU010000001.1"/>
</dbReference>
<evidence type="ECO:0000313" key="3">
    <source>
        <dbReference type="EMBL" id="NYE75105.1"/>
    </source>
</evidence>
<feature type="transmembrane region" description="Helical" evidence="2">
    <location>
        <begin position="42"/>
        <end position="63"/>
    </location>
</feature>
<keyword evidence="2" id="KW-0472">Membrane</keyword>